<sequence length="497" mass="50232">MRRYKVADCDKVAPHDWKNCPFAHPNERARRRDPYKSGYFSDLCNFARNGTPCPRGDLCSLSHNTFEMWLHPDRYRTQMCKDGTACDRQICFFAHTPEQLRQVSRSGTRAAARLAQATVDEQLKEQQQGKAALASSGGSASISVPAAPFSASGSLRQRELNQQASQKQQQQQQDDMFVSSSPLSSSSIASSIASAGPADLPPAALAAALASWQLGSGVGAPPGLGGAAVGGPPSSGSGSPTASGPSLPALARSFSTGSVYGGASFGSTASSLVTSNPWLAGPQLQQHAQQQQQQQHSPLANAQQAAAALGGYPLGGAAAAWSHAAPSNDVLQALLLEAEACRHAAAAASAAALQAHAAAVSGADRAALYASQLCSPPGGAQLGGPPGVLPTACTPSLLDGSVVAGGGGAAADPLALGGSLLRGGAGAHAHARGRGNVRGLTYWGRPVSDQASFITAMLQEPLTGAQGAATGCAAGLGGGVGDLLPPFDLLGGQMVLH</sequence>
<keyword evidence="4" id="KW-0238">DNA-binding</keyword>
<dbReference type="Pfam" id="PF25512">
    <property type="entry name" value="zf-CCCH_AtC3H23"/>
    <property type="match status" value="1"/>
</dbReference>
<dbReference type="Gene3D" id="4.10.1000.10">
    <property type="entry name" value="Zinc finger, CCCH-type"/>
    <property type="match status" value="1"/>
</dbReference>
<dbReference type="PANTHER" id="PTHR14493:SF50">
    <property type="entry name" value="RING FINGER PROTEIN UNKEMPT"/>
    <property type="match status" value="1"/>
</dbReference>
<dbReference type="PROSITE" id="PS50103">
    <property type="entry name" value="ZF_C3H1"/>
    <property type="match status" value="1"/>
</dbReference>
<dbReference type="InterPro" id="IPR057444">
    <property type="entry name" value="Znf-CCCH_AtC3H23-like"/>
</dbReference>
<evidence type="ECO:0000256" key="4">
    <source>
        <dbReference type="ARBA" id="ARBA00023125"/>
    </source>
</evidence>
<feature type="compositionally biased region" description="Low complexity" evidence="6">
    <location>
        <begin position="162"/>
        <end position="182"/>
    </location>
</feature>
<evidence type="ECO:0000256" key="3">
    <source>
        <dbReference type="ARBA" id="ARBA00022833"/>
    </source>
</evidence>
<dbReference type="EMBL" id="KK100293">
    <property type="protein sequence ID" value="KIZ07117.1"/>
    <property type="molecule type" value="Genomic_DNA"/>
</dbReference>
<dbReference type="RefSeq" id="XP_013906136.1">
    <property type="nucleotide sequence ID" value="XM_014050682.1"/>
</dbReference>
<evidence type="ECO:0000256" key="6">
    <source>
        <dbReference type="SAM" id="MobiDB-lite"/>
    </source>
</evidence>
<reference evidence="8 9" key="1">
    <citation type="journal article" date="2013" name="BMC Genomics">
        <title>Reconstruction of the lipid metabolism for the microalga Monoraphidium neglectum from its genome sequence reveals characteristics suitable for biofuel production.</title>
        <authorList>
            <person name="Bogen C."/>
            <person name="Al-Dilaimi A."/>
            <person name="Albersmeier A."/>
            <person name="Wichmann J."/>
            <person name="Grundmann M."/>
            <person name="Rupp O."/>
            <person name="Lauersen K.J."/>
            <person name="Blifernez-Klassen O."/>
            <person name="Kalinowski J."/>
            <person name="Goesmann A."/>
            <person name="Mussgnug J.H."/>
            <person name="Kruse O."/>
        </authorList>
    </citation>
    <scope>NUCLEOTIDE SEQUENCE [LARGE SCALE GENOMIC DNA]</scope>
    <source>
        <strain evidence="8 9">SAG 48.87</strain>
    </source>
</reference>
<gene>
    <name evidence="8" type="ORF">MNEG_0838</name>
</gene>
<evidence type="ECO:0000313" key="8">
    <source>
        <dbReference type="EMBL" id="KIZ07117.1"/>
    </source>
</evidence>
<feature type="region of interest" description="Disordered" evidence="6">
    <location>
        <begin position="225"/>
        <end position="245"/>
    </location>
</feature>
<evidence type="ECO:0000313" key="9">
    <source>
        <dbReference type="Proteomes" id="UP000054498"/>
    </source>
</evidence>
<feature type="zinc finger region" description="C3H1-type" evidence="5">
    <location>
        <begin position="38"/>
        <end position="66"/>
    </location>
</feature>
<keyword evidence="1 5" id="KW-0479">Metal-binding</keyword>
<evidence type="ECO:0000256" key="2">
    <source>
        <dbReference type="ARBA" id="ARBA00022771"/>
    </source>
</evidence>
<dbReference type="GO" id="GO:0008270">
    <property type="term" value="F:zinc ion binding"/>
    <property type="evidence" value="ECO:0007669"/>
    <property type="project" value="UniProtKB-KW"/>
</dbReference>
<accession>A0A0D2N4A2</accession>
<name>A0A0D2N4A2_9CHLO</name>
<feature type="region of interest" description="Disordered" evidence="6">
    <location>
        <begin position="152"/>
        <end position="182"/>
    </location>
</feature>
<dbReference type="AlphaFoldDB" id="A0A0D2N4A2"/>
<dbReference type="PANTHER" id="PTHR14493">
    <property type="entry name" value="UNKEMPT FAMILY MEMBER"/>
    <property type="match status" value="1"/>
</dbReference>
<organism evidence="8 9">
    <name type="scientific">Monoraphidium neglectum</name>
    <dbReference type="NCBI Taxonomy" id="145388"/>
    <lineage>
        <taxon>Eukaryota</taxon>
        <taxon>Viridiplantae</taxon>
        <taxon>Chlorophyta</taxon>
        <taxon>core chlorophytes</taxon>
        <taxon>Chlorophyceae</taxon>
        <taxon>CS clade</taxon>
        <taxon>Sphaeropleales</taxon>
        <taxon>Selenastraceae</taxon>
        <taxon>Monoraphidium</taxon>
    </lineage>
</organism>
<proteinExistence type="predicted"/>
<evidence type="ECO:0000256" key="1">
    <source>
        <dbReference type="ARBA" id="ARBA00022723"/>
    </source>
</evidence>
<evidence type="ECO:0000259" key="7">
    <source>
        <dbReference type="PROSITE" id="PS50103"/>
    </source>
</evidence>
<dbReference type="GeneID" id="25726956"/>
<feature type="region of interest" description="Disordered" evidence="6">
    <location>
        <begin position="283"/>
        <end position="302"/>
    </location>
</feature>
<keyword evidence="2 5" id="KW-0863">Zinc-finger</keyword>
<keyword evidence="9" id="KW-1185">Reference proteome</keyword>
<feature type="region of interest" description="Disordered" evidence="6">
    <location>
        <begin position="128"/>
        <end position="147"/>
    </location>
</feature>
<dbReference type="KEGG" id="mng:MNEG_0838"/>
<feature type="compositionally biased region" description="Low complexity" evidence="6">
    <location>
        <begin position="230"/>
        <end position="245"/>
    </location>
</feature>
<dbReference type="OrthoDB" id="749011at2759"/>
<dbReference type="InterPro" id="IPR000571">
    <property type="entry name" value="Znf_CCCH"/>
</dbReference>
<feature type="compositionally biased region" description="Low complexity" evidence="6">
    <location>
        <begin position="129"/>
        <end position="147"/>
    </location>
</feature>
<keyword evidence="3 5" id="KW-0862">Zinc</keyword>
<evidence type="ECO:0000256" key="5">
    <source>
        <dbReference type="PROSITE-ProRule" id="PRU00723"/>
    </source>
</evidence>
<dbReference type="InterPro" id="IPR045234">
    <property type="entry name" value="Unkempt-like"/>
</dbReference>
<protein>
    <submittedName>
        <fullName evidence="8">Zinc finger CCCH domain-containing protein</fullName>
    </submittedName>
</protein>
<dbReference type="GO" id="GO:0003677">
    <property type="term" value="F:DNA binding"/>
    <property type="evidence" value="ECO:0007669"/>
    <property type="project" value="UniProtKB-KW"/>
</dbReference>
<feature type="domain" description="C3H1-type" evidence="7">
    <location>
        <begin position="38"/>
        <end position="66"/>
    </location>
</feature>
<dbReference type="Proteomes" id="UP000054498">
    <property type="component" value="Unassembled WGS sequence"/>
</dbReference>